<keyword evidence="1" id="KW-1133">Transmembrane helix</keyword>
<sequence length="469" mass="52512">MEWLNRGSNFRDGDLNKFNFHSEENGVIQTVRLWSSQSLHPGFEHELLGHKSEDHYATWLSSIEPPDNGSQGECVVLVMHPRLNGTDEITGAPLKLTALPYEDTTFRLAAQKLHQHRSLSFSLGRVSTAVFNSRPVTWDNMEGASIVYNCKSDTASPSSPERPSDIAMSVTSFVEQSTTYAVMYGCTGDVMDQTSSWLERFSGQALHPLVMPMIFAELERKRLLNMLDTEQTVLSQRILNLENKLQGEASAAGTLAKAKSLEKTQDDVESQVQDCESTKLWIDVSSLKNGLESLKAELEKMVTHSEELATTVLAGHAEKRKTGERIEARLREMVAEINSKVRSCDSLLGGMALAAQMESNYYTRRDARAAMIIANHTKRDGSQMRSISLLGMIFLPGTFLASIFSMTFFDWGAPTSREVISPWIAIYFALAIAITVITVWRMKMWMAQEELRARTEMKNQMDSDSDSIV</sequence>
<protein>
    <recommendedName>
        <fullName evidence="4">CorA-like Mg2+ transporter</fullName>
    </recommendedName>
</protein>
<dbReference type="Gene3D" id="1.20.58.340">
    <property type="entry name" value="Magnesium transport protein CorA, transmembrane region"/>
    <property type="match status" value="1"/>
</dbReference>
<dbReference type="EMBL" id="WIGN01000196">
    <property type="protein sequence ID" value="KAF6804915.1"/>
    <property type="molecule type" value="Genomic_DNA"/>
</dbReference>
<feature type="transmembrane region" description="Helical" evidence="1">
    <location>
        <begin position="420"/>
        <end position="440"/>
    </location>
</feature>
<dbReference type="AlphaFoldDB" id="A0A8H6J2G4"/>
<evidence type="ECO:0000256" key="1">
    <source>
        <dbReference type="SAM" id="Phobius"/>
    </source>
</evidence>
<feature type="transmembrane region" description="Helical" evidence="1">
    <location>
        <begin position="387"/>
        <end position="408"/>
    </location>
</feature>
<dbReference type="Proteomes" id="UP000652219">
    <property type="component" value="Unassembled WGS sequence"/>
</dbReference>
<name>A0A8H6J2G4_9PEZI</name>
<keyword evidence="1" id="KW-0472">Membrane</keyword>
<evidence type="ECO:0000313" key="3">
    <source>
        <dbReference type="Proteomes" id="UP000652219"/>
    </source>
</evidence>
<proteinExistence type="predicted"/>
<organism evidence="2 3">
    <name type="scientific">Colletotrichum sojae</name>
    <dbReference type="NCBI Taxonomy" id="2175907"/>
    <lineage>
        <taxon>Eukaryota</taxon>
        <taxon>Fungi</taxon>
        <taxon>Dikarya</taxon>
        <taxon>Ascomycota</taxon>
        <taxon>Pezizomycotina</taxon>
        <taxon>Sordariomycetes</taxon>
        <taxon>Hypocreomycetidae</taxon>
        <taxon>Glomerellales</taxon>
        <taxon>Glomerellaceae</taxon>
        <taxon>Colletotrichum</taxon>
        <taxon>Colletotrichum orchidearum species complex</taxon>
    </lineage>
</organism>
<comment type="caution">
    <text evidence="2">The sequence shown here is derived from an EMBL/GenBank/DDBJ whole genome shotgun (WGS) entry which is preliminary data.</text>
</comment>
<keyword evidence="1" id="KW-0812">Transmembrane</keyword>
<evidence type="ECO:0000313" key="2">
    <source>
        <dbReference type="EMBL" id="KAF6804915.1"/>
    </source>
</evidence>
<reference evidence="2 3" key="1">
    <citation type="journal article" date="2020" name="Phytopathology">
        <title>Genome Sequence Resources of Colletotrichum truncatum, C. plurivorum, C. musicola, and C. sojae: Four Species Pathogenic to Soybean (Glycine max).</title>
        <authorList>
            <person name="Rogerio F."/>
            <person name="Boufleur T.R."/>
            <person name="Ciampi-Guillardi M."/>
            <person name="Sukno S.A."/>
            <person name="Thon M.R."/>
            <person name="Massola Junior N.S."/>
            <person name="Baroncelli R."/>
        </authorList>
    </citation>
    <scope>NUCLEOTIDE SEQUENCE [LARGE SCALE GENOMIC DNA]</scope>
    <source>
        <strain evidence="2 3">LFN0009</strain>
    </source>
</reference>
<gene>
    <name evidence="2" type="ORF">CSOJ01_09877</name>
</gene>
<keyword evidence="3" id="KW-1185">Reference proteome</keyword>
<evidence type="ECO:0008006" key="4">
    <source>
        <dbReference type="Google" id="ProtNLM"/>
    </source>
</evidence>
<accession>A0A8H6J2G4</accession>